<reference evidence="6" key="1">
    <citation type="submission" date="2025-08" db="UniProtKB">
        <authorList>
            <consortium name="Ensembl"/>
        </authorList>
    </citation>
    <scope>IDENTIFICATION</scope>
</reference>
<dbReference type="GO" id="GO:0002764">
    <property type="term" value="P:immune response-regulating signaling pathway"/>
    <property type="evidence" value="ECO:0007669"/>
    <property type="project" value="TreeGrafter"/>
</dbReference>
<proteinExistence type="predicted"/>
<keyword evidence="4" id="KW-0393">Immunoglobulin domain</keyword>
<accession>A0A674J638</accession>
<feature type="region of interest" description="Disordered" evidence="5">
    <location>
        <begin position="188"/>
        <end position="246"/>
    </location>
</feature>
<dbReference type="PANTHER" id="PTHR11738:SF157">
    <property type="entry name" value="T-CELL-INTERACTING, ACTIVATING RECEPTOR ON MYELOID CELLS PROTEIN 1"/>
    <property type="match status" value="1"/>
</dbReference>
<name>A0A674J638_9SAUR</name>
<evidence type="ECO:0000256" key="5">
    <source>
        <dbReference type="SAM" id="MobiDB-lite"/>
    </source>
</evidence>
<dbReference type="InterPro" id="IPR050412">
    <property type="entry name" value="Ig-like_Receptors_ImmuneReg"/>
</dbReference>
<dbReference type="PANTHER" id="PTHR11738">
    <property type="entry name" value="MHC CLASS I NK CELL RECEPTOR"/>
    <property type="match status" value="1"/>
</dbReference>
<dbReference type="Proteomes" id="UP000472274">
    <property type="component" value="Unplaced"/>
</dbReference>
<evidence type="ECO:0000256" key="3">
    <source>
        <dbReference type="ARBA" id="ARBA00023180"/>
    </source>
</evidence>
<evidence type="ECO:0000256" key="2">
    <source>
        <dbReference type="ARBA" id="ARBA00023157"/>
    </source>
</evidence>
<evidence type="ECO:0000313" key="7">
    <source>
        <dbReference type="Proteomes" id="UP000472274"/>
    </source>
</evidence>
<reference evidence="6" key="2">
    <citation type="submission" date="2025-09" db="UniProtKB">
        <authorList>
            <consortium name="Ensembl"/>
        </authorList>
    </citation>
    <scope>IDENTIFICATION</scope>
</reference>
<dbReference type="InterPro" id="IPR013783">
    <property type="entry name" value="Ig-like_fold"/>
</dbReference>
<dbReference type="InterPro" id="IPR036179">
    <property type="entry name" value="Ig-like_dom_sf"/>
</dbReference>
<evidence type="ECO:0000256" key="1">
    <source>
        <dbReference type="ARBA" id="ARBA00022737"/>
    </source>
</evidence>
<dbReference type="Gene3D" id="2.60.40.10">
    <property type="entry name" value="Immunoglobulins"/>
    <property type="match status" value="1"/>
</dbReference>
<keyword evidence="1" id="KW-0677">Repeat</keyword>
<keyword evidence="3" id="KW-0325">Glycoprotein</keyword>
<keyword evidence="2" id="KW-1015">Disulfide bond</keyword>
<organism evidence="6 7">
    <name type="scientific">Terrapene triunguis</name>
    <name type="common">Three-toed box turtle</name>
    <dbReference type="NCBI Taxonomy" id="2587831"/>
    <lineage>
        <taxon>Eukaryota</taxon>
        <taxon>Metazoa</taxon>
        <taxon>Chordata</taxon>
        <taxon>Craniata</taxon>
        <taxon>Vertebrata</taxon>
        <taxon>Euteleostomi</taxon>
        <taxon>Archelosauria</taxon>
        <taxon>Testudinata</taxon>
        <taxon>Testudines</taxon>
        <taxon>Cryptodira</taxon>
        <taxon>Durocryptodira</taxon>
        <taxon>Testudinoidea</taxon>
        <taxon>Emydidae</taxon>
        <taxon>Terrapene</taxon>
    </lineage>
</organism>
<dbReference type="SUPFAM" id="SSF48726">
    <property type="entry name" value="Immunoglobulin"/>
    <property type="match status" value="1"/>
</dbReference>
<evidence type="ECO:0008006" key="8">
    <source>
        <dbReference type="Google" id="ProtNLM"/>
    </source>
</evidence>
<protein>
    <recommendedName>
        <fullName evidence="8">Ig-like domain-containing protein</fullName>
    </recommendedName>
</protein>
<dbReference type="GO" id="GO:0005886">
    <property type="term" value="C:plasma membrane"/>
    <property type="evidence" value="ECO:0007669"/>
    <property type="project" value="TreeGrafter"/>
</dbReference>
<keyword evidence="7" id="KW-1185">Reference proteome</keyword>
<evidence type="ECO:0000256" key="4">
    <source>
        <dbReference type="ARBA" id="ARBA00023319"/>
    </source>
</evidence>
<dbReference type="InParanoid" id="A0A674J638"/>
<dbReference type="Ensembl" id="ENSTMTT00000016590.1">
    <property type="protein sequence ID" value="ENSTMTP00000016023.1"/>
    <property type="gene ID" value="ENSTMTG00000011704.1"/>
</dbReference>
<dbReference type="FunFam" id="2.60.40.10:FF:000033">
    <property type="entry name" value="Killer cell immunoglobulin-like receptor"/>
    <property type="match status" value="1"/>
</dbReference>
<sequence length="246" mass="26350">MGWGKEELSPEPSPKLNPNSHCQLRPIPVLLCPPTPHHGVTRSRIWLPGSDEAEGNRPLGLYSGMKFFLRKAGHRNPEVQMVPDGTVAEFPIASVSQEDGGSYTCEYQPITAQNRWSYPSDPIKIIVGGEGEAWLSVPAPSPTPSQTLGGLSVPPLLLWLLLERWGKRLLPLHPASFATGVSALMGRSEPRSALNSGPSRRDAWPGSGDRVTGGSPTRGFGTEEGGIPAPRGSCRAGGAFPRQHIS</sequence>
<evidence type="ECO:0000313" key="6">
    <source>
        <dbReference type="Ensembl" id="ENSTMTP00000016023.1"/>
    </source>
</evidence>
<dbReference type="GeneTree" id="ENSGT00990000204852"/>
<dbReference type="AlphaFoldDB" id="A0A674J638"/>
<feature type="region of interest" description="Disordered" evidence="5">
    <location>
        <begin position="1"/>
        <end position="20"/>
    </location>
</feature>